<keyword evidence="6" id="KW-0283">Flagellar rotation</keyword>
<dbReference type="GO" id="GO:0006935">
    <property type="term" value="P:chemotaxis"/>
    <property type="evidence" value="ECO:0007669"/>
    <property type="project" value="UniProtKB-KW"/>
</dbReference>
<keyword evidence="7" id="KW-0378">Hydrolase</keyword>
<dbReference type="GO" id="GO:0005737">
    <property type="term" value="C:cytoplasm"/>
    <property type="evidence" value="ECO:0007669"/>
    <property type="project" value="UniProtKB-SubCell"/>
</dbReference>
<keyword evidence="8" id="KW-0904">Protein phosphatase</keyword>
<dbReference type="PANTHER" id="PTHR43693">
    <property type="entry name" value="PROTEIN PHOSPHATASE CHEZ"/>
    <property type="match status" value="1"/>
</dbReference>
<evidence type="ECO:0000256" key="8">
    <source>
        <dbReference type="ARBA" id="ARBA00022912"/>
    </source>
</evidence>
<sequence length="247" mass="27659">MDDENKNEVLLLAKKLVQDLESGDASSAQNYFDQIAKMRDADLYQELGKLTRQLHESLSNFQVDEKISFLAASEIPDAKARLNHVIEMTESSANRTMNALDKAMPLSQQLEADAHKVNADWKKFRNRELSADDFRSMTKVLDDFFPKIEKSTCDINGFMTEVMMAQDFQDLTGQIITRVINLVQEVEESLVELVKISGKTMSDVEQVQSISNEKEVNGHGPEVPGVEHGNTVSGQDDVDDLLSSLGF</sequence>
<name>A0A3B0Y9Q8_9ZZZZ</name>
<reference evidence="11" key="1">
    <citation type="submission" date="2018-06" db="EMBL/GenBank/DDBJ databases">
        <authorList>
            <person name="Zhirakovskaya E."/>
        </authorList>
    </citation>
    <scope>NUCLEOTIDE SEQUENCE</scope>
</reference>
<dbReference type="Gene3D" id="1.10.287.500">
    <property type="entry name" value="Helix hairpin bin"/>
    <property type="match status" value="1"/>
</dbReference>
<protein>
    <recommendedName>
        <fullName evidence="3">Protein phosphatase CheZ</fullName>
    </recommendedName>
    <alternativeName>
        <fullName evidence="9">Chemotaxis protein CheZ</fullName>
    </alternativeName>
</protein>
<accession>A0A3B0Y9Q8</accession>
<keyword evidence="4" id="KW-0963">Cytoplasm</keyword>
<proteinExistence type="inferred from homology"/>
<dbReference type="GO" id="GO:0050920">
    <property type="term" value="P:regulation of chemotaxis"/>
    <property type="evidence" value="ECO:0007669"/>
    <property type="project" value="InterPro"/>
</dbReference>
<evidence type="ECO:0000256" key="10">
    <source>
        <dbReference type="SAM" id="MobiDB-lite"/>
    </source>
</evidence>
<dbReference type="SUPFAM" id="SSF75708">
    <property type="entry name" value="Chemotaxis phosphatase CheZ"/>
    <property type="match status" value="1"/>
</dbReference>
<evidence type="ECO:0000256" key="4">
    <source>
        <dbReference type="ARBA" id="ARBA00022490"/>
    </source>
</evidence>
<feature type="region of interest" description="Disordered" evidence="10">
    <location>
        <begin position="214"/>
        <end position="237"/>
    </location>
</feature>
<evidence type="ECO:0000256" key="1">
    <source>
        <dbReference type="ARBA" id="ARBA00004496"/>
    </source>
</evidence>
<evidence type="ECO:0000256" key="9">
    <source>
        <dbReference type="ARBA" id="ARBA00029599"/>
    </source>
</evidence>
<dbReference type="InterPro" id="IPR007439">
    <property type="entry name" value="Chemotax_Pase_CheZ"/>
</dbReference>
<evidence type="ECO:0000256" key="6">
    <source>
        <dbReference type="ARBA" id="ARBA00022779"/>
    </source>
</evidence>
<evidence type="ECO:0000256" key="3">
    <source>
        <dbReference type="ARBA" id="ARBA00018484"/>
    </source>
</evidence>
<dbReference type="InterPro" id="IPR050992">
    <property type="entry name" value="CheZ_family_phosphatases"/>
</dbReference>
<evidence type="ECO:0000313" key="11">
    <source>
        <dbReference type="EMBL" id="VAW72052.1"/>
    </source>
</evidence>
<keyword evidence="5" id="KW-0145">Chemotaxis</keyword>
<dbReference type="GO" id="GO:0009288">
    <property type="term" value="C:bacterial-type flagellum"/>
    <property type="evidence" value="ECO:0007669"/>
    <property type="project" value="InterPro"/>
</dbReference>
<gene>
    <name evidence="11" type="ORF">MNBD_GAMMA12-3025</name>
</gene>
<dbReference type="GO" id="GO:0097588">
    <property type="term" value="P:archaeal or bacterial-type flagellum-dependent cell motility"/>
    <property type="evidence" value="ECO:0007669"/>
    <property type="project" value="UniProtKB-KW"/>
</dbReference>
<dbReference type="PANTHER" id="PTHR43693:SF1">
    <property type="entry name" value="PROTEIN PHOSPHATASE CHEZ"/>
    <property type="match status" value="1"/>
</dbReference>
<dbReference type="PIRSF" id="PIRSF002884">
    <property type="entry name" value="CheZ"/>
    <property type="match status" value="1"/>
</dbReference>
<evidence type="ECO:0000256" key="5">
    <source>
        <dbReference type="ARBA" id="ARBA00022500"/>
    </source>
</evidence>
<dbReference type="GO" id="GO:0004721">
    <property type="term" value="F:phosphoprotein phosphatase activity"/>
    <property type="evidence" value="ECO:0007669"/>
    <property type="project" value="UniProtKB-KW"/>
</dbReference>
<comment type="subcellular location">
    <subcellularLocation>
        <location evidence="1">Cytoplasm</location>
    </subcellularLocation>
</comment>
<evidence type="ECO:0000256" key="2">
    <source>
        <dbReference type="ARBA" id="ARBA00005908"/>
    </source>
</evidence>
<dbReference type="EMBL" id="UOFL01000034">
    <property type="protein sequence ID" value="VAW72052.1"/>
    <property type="molecule type" value="Genomic_DNA"/>
</dbReference>
<evidence type="ECO:0000256" key="7">
    <source>
        <dbReference type="ARBA" id="ARBA00022801"/>
    </source>
</evidence>
<dbReference type="Pfam" id="PF04344">
    <property type="entry name" value="CheZ"/>
    <property type="match status" value="1"/>
</dbReference>
<organism evidence="11">
    <name type="scientific">hydrothermal vent metagenome</name>
    <dbReference type="NCBI Taxonomy" id="652676"/>
    <lineage>
        <taxon>unclassified sequences</taxon>
        <taxon>metagenomes</taxon>
        <taxon>ecological metagenomes</taxon>
    </lineage>
</organism>
<dbReference type="AlphaFoldDB" id="A0A3B0Y9Q8"/>
<comment type="similarity">
    <text evidence="2">Belongs to the CheZ family.</text>
</comment>